<dbReference type="AlphaFoldDB" id="A0AAQ3RVV4"/>
<protein>
    <submittedName>
        <fullName evidence="2">Uncharacterized protein</fullName>
    </submittedName>
</protein>
<name>A0AAQ3RVV4_VIGMU</name>
<organism evidence="2 3">
    <name type="scientific">Vigna mungo</name>
    <name type="common">Black gram</name>
    <name type="synonym">Phaseolus mungo</name>
    <dbReference type="NCBI Taxonomy" id="3915"/>
    <lineage>
        <taxon>Eukaryota</taxon>
        <taxon>Viridiplantae</taxon>
        <taxon>Streptophyta</taxon>
        <taxon>Embryophyta</taxon>
        <taxon>Tracheophyta</taxon>
        <taxon>Spermatophyta</taxon>
        <taxon>Magnoliopsida</taxon>
        <taxon>eudicotyledons</taxon>
        <taxon>Gunneridae</taxon>
        <taxon>Pentapetalae</taxon>
        <taxon>rosids</taxon>
        <taxon>fabids</taxon>
        <taxon>Fabales</taxon>
        <taxon>Fabaceae</taxon>
        <taxon>Papilionoideae</taxon>
        <taxon>50 kb inversion clade</taxon>
        <taxon>NPAAA clade</taxon>
        <taxon>indigoferoid/millettioid clade</taxon>
        <taxon>Phaseoleae</taxon>
        <taxon>Vigna</taxon>
    </lineage>
</organism>
<gene>
    <name evidence="2" type="ORF">V8G54_019815</name>
</gene>
<proteinExistence type="predicted"/>
<dbReference type="EMBL" id="CP144695">
    <property type="protein sequence ID" value="WVZ06469.1"/>
    <property type="molecule type" value="Genomic_DNA"/>
</dbReference>
<sequence>MTSTAPQKPRVNLQDKNHKNMTAVQPKSKGVEYIASCFETGMYYSPLLDKLQNIPRASKNIPSTRGKFSVGPTASALLFLKMVLMTPPSPVKSIASPIVSLC</sequence>
<accession>A0AAQ3RVV4</accession>
<evidence type="ECO:0000256" key="1">
    <source>
        <dbReference type="SAM" id="MobiDB-lite"/>
    </source>
</evidence>
<keyword evidence="3" id="KW-1185">Reference proteome</keyword>
<dbReference type="Proteomes" id="UP001374535">
    <property type="component" value="Chromosome 6"/>
</dbReference>
<reference evidence="2 3" key="1">
    <citation type="journal article" date="2023" name="Life. Sci Alliance">
        <title>Evolutionary insights into 3D genome organization and epigenetic landscape of Vigna mungo.</title>
        <authorList>
            <person name="Junaid A."/>
            <person name="Singh B."/>
            <person name="Bhatia S."/>
        </authorList>
    </citation>
    <scope>NUCLEOTIDE SEQUENCE [LARGE SCALE GENOMIC DNA]</scope>
    <source>
        <strain evidence="2">Urdbean</strain>
    </source>
</reference>
<feature type="region of interest" description="Disordered" evidence="1">
    <location>
        <begin position="1"/>
        <end position="20"/>
    </location>
</feature>
<evidence type="ECO:0000313" key="3">
    <source>
        <dbReference type="Proteomes" id="UP001374535"/>
    </source>
</evidence>
<evidence type="ECO:0000313" key="2">
    <source>
        <dbReference type="EMBL" id="WVZ06469.1"/>
    </source>
</evidence>